<comment type="caution">
    <text evidence="5">The sequence shown here is derived from an EMBL/GenBank/DDBJ whole genome shotgun (WGS) entry which is preliminary data.</text>
</comment>
<protein>
    <submittedName>
        <fullName evidence="5">DEAD/DEAH box helicase</fullName>
    </submittedName>
</protein>
<keyword evidence="5" id="KW-0067">ATP-binding</keyword>
<organism evidence="5 6">
    <name type="scientific">Victivallis lenta</name>
    <dbReference type="NCBI Taxonomy" id="2606640"/>
    <lineage>
        <taxon>Bacteria</taxon>
        <taxon>Pseudomonadati</taxon>
        <taxon>Lentisphaerota</taxon>
        <taxon>Lentisphaeria</taxon>
        <taxon>Victivallales</taxon>
        <taxon>Victivallaceae</taxon>
        <taxon>Victivallis</taxon>
    </lineage>
</organism>
<evidence type="ECO:0000313" key="6">
    <source>
        <dbReference type="Proteomes" id="UP000435649"/>
    </source>
</evidence>
<proteinExistence type="predicted"/>
<name>A0A844G6C7_9BACT</name>
<evidence type="ECO:0000259" key="3">
    <source>
        <dbReference type="PROSITE" id="PS51192"/>
    </source>
</evidence>
<dbReference type="GO" id="GO:0004386">
    <property type="term" value="F:helicase activity"/>
    <property type="evidence" value="ECO:0007669"/>
    <property type="project" value="UniProtKB-KW"/>
</dbReference>
<dbReference type="PANTHER" id="PTHR47396:SF1">
    <property type="entry name" value="ATP-DEPENDENT HELICASE IRC3-RELATED"/>
    <property type="match status" value="1"/>
</dbReference>
<dbReference type="InterPro" id="IPR050742">
    <property type="entry name" value="Helicase_Restrict-Modif_Enz"/>
</dbReference>
<dbReference type="SMART" id="SM00487">
    <property type="entry name" value="DEXDc"/>
    <property type="match status" value="1"/>
</dbReference>
<keyword evidence="5" id="KW-0547">Nucleotide-binding</keyword>
<evidence type="ECO:0000259" key="4">
    <source>
        <dbReference type="PROSITE" id="PS51194"/>
    </source>
</evidence>
<dbReference type="GO" id="GO:0005524">
    <property type="term" value="F:ATP binding"/>
    <property type="evidence" value="ECO:0007669"/>
    <property type="project" value="InterPro"/>
</dbReference>
<dbReference type="PROSITE" id="PS50819">
    <property type="entry name" value="INTEIN_ENDONUCLEASE"/>
    <property type="match status" value="1"/>
</dbReference>
<dbReference type="Pfam" id="PF04851">
    <property type="entry name" value="ResIII"/>
    <property type="match status" value="1"/>
</dbReference>
<feature type="domain" description="Helicase ATP-binding" evidence="3">
    <location>
        <begin position="380"/>
        <end position="521"/>
    </location>
</feature>
<dbReference type="InterPro" id="IPR006935">
    <property type="entry name" value="Helicase/UvrB_N"/>
</dbReference>
<dbReference type="InterPro" id="IPR027434">
    <property type="entry name" value="Homing_endonucl"/>
</dbReference>
<dbReference type="Pfam" id="PF14528">
    <property type="entry name" value="LAGLIDADG_3"/>
    <property type="match status" value="1"/>
</dbReference>
<sequence>MIVPRPYQSEAVEAVYEHLRTKDNNPCVVLPTGCHAKDHPILMYDGTVRKVQDISVGDIIMGADSTPRHVLALARGREPMARITPIKGEPFVVNMNHILSLVSTNEGKGDFTCYQKGGEITNITVREYLTKSKSWRHLRKLYRVPVNFSIPKNLPIPPHILGLLLGDGIMTNAIGLTSAEEELGDEFSRYAESIGCSVRVTENDRNVPTYYAVVAKGAKNPLFEILHQLGLRGHCAHNKFIPKEYLTASRSDRLQLLAGLLDSDGFFDGHCLEITTQSRELAGDIVFLARSLGFMANCHEKYCACQTGAGGWYYRVHISGDLSPIPCRRKRHVFHVRQQKKNVLRTGFSVEILSEDDFYGFELDGDHLYVDGNFVVHHNTGKSLVLAQIAKDSVEKWNGRVLILAHVKELLEQNADKIRKLCPELKIGIYSAGLRSRDTTEQVIVAGIQSVYNKACELDAFDLVVVDEAHAISSEGDGMYRTFLADMKIINPHVRVIGLTATPFRLKGGLICKPENILNEICYEAGLKEMIQQGYLSPLISRAGRAEANLANLHIRGGEFISDEVAAAMDNEALVTSACREIVELTRDRKSVLIFTASVDHCKHVAEKIQAFSGKECAIVTGDTSPAERAEIIARFKGEFIPADLFGTPKPPLKFLANVNVLTTGFDAPNTDCVVMLRPTNSPGLLIQCAGRGTRLSPETGKSSCLFLDYGGNILRHGPLDMIKVKEPGSGKGGDAPAKKCPQCLALIHAGYTACPECGYVFPPKENNDKMTQTASSAGVISGQVDYTDYEVLDVYYCVHEKRGADPDAPKTMRVDYQVGFNEFKSEWVCPEHTGYARGKFEKWWHERAALGCPMPRSAREAVSLANEGLLAAPESITVKTIAGERFERVTGFRLKERPVMREPGEDLEPGETWTSPAPPDDLEDDIPF</sequence>
<dbReference type="SMART" id="SM00490">
    <property type="entry name" value="HELICc"/>
    <property type="match status" value="1"/>
</dbReference>
<dbReference type="Proteomes" id="UP000435649">
    <property type="component" value="Unassembled WGS sequence"/>
</dbReference>
<evidence type="ECO:0000259" key="2">
    <source>
        <dbReference type="PROSITE" id="PS50819"/>
    </source>
</evidence>
<dbReference type="Gene3D" id="3.40.50.300">
    <property type="entry name" value="P-loop containing nucleotide triphosphate hydrolases"/>
    <property type="match status" value="2"/>
</dbReference>
<dbReference type="PROSITE" id="PS51192">
    <property type="entry name" value="HELICASE_ATP_BIND_1"/>
    <property type="match status" value="1"/>
</dbReference>
<dbReference type="Gene3D" id="2.170.16.10">
    <property type="entry name" value="Hedgehog/Intein (Hint) domain"/>
    <property type="match status" value="1"/>
</dbReference>
<dbReference type="InterPro" id="IPR001650">
    <property type="entry name" value="Helicase_C-like"/>
</dbReference>
<reference evidence="5 6" key="1">
    <citation type="submission" date="2019-08" db="EMBL/GenBank/DDBJ databases">
        <title>In-depth cultivation of the pig gut microbiome towards novel bacterial diversity and tailored functional studies.</title>
        <authorList>
            <person name="Wylensek D."/>
            <person name="Hitch T.C.A."/>
            <person name="Clavel T."/>
        </authorList>
    </citation>
    <scope>NUCLEOTIDE SEQUENCE [LARGE SCALE GENOMIC DNA]</scope>
    <source>
        <strain evidence="5 6">BBE-744-WT-12</strain>
    </source>
</reference>
<gene>
    <name evidence="5" type="ORF">FYJ85_20380</name>
</gene>
<dbReference type="PANTHER" id="PTHR47396">
    <property type="entry name" value="TYPE I RESTRICTION ENZYME ECOKI R PROTEIN"/>
    <property type="match status" value="1"/>
</dbReference>
<dbReference type="Gene3D" id="3.10.28.10">
    <property type="entry name" value="Homing endonucleases"/>
    <property type="match status" value="1"/>
</dbReference>
<dbReference type="SUPFAM" id="SSF52540">
    <property type="entry name" value="P-loop containing nucleoside triphosphate hydrolases"/>
    <property type="match status" value="1"/>
</dbReference>
<keyword evidence="5" id="KW-0347">Helicase</keyword>
<feature type="domain" description="DOD-type homing endonuclease" evidence="2">
    <location>
        <begin position="160"/>
        <end position="294"/>
    </location>
</feature>
<dbReference type="InterPro" id="IPR004042">
    <property type="entry name" value="Intein_endonuc_central"/>
</dbReference>
<evidence type="ECO:0000313" key="5">
    <source>
        <dbReference type="EMBL" id="MST99387.1"/>
    </source>
</evidence>
<dbReference type="GO" id="GO:0030908">
    <property type="term" value="P:protein splicing"/>
    <property type="evidence" value="ECO:0007669"/>
    <property type="project" value="InterPro"/>
</dbReference>
<dbReference type="InterPro" id="IPR036844">
    <property type="entry name" value="Hint_dom_sf"/>
</dbReference>
<dbReference type="Pfam" id="PF00271">
    <property type="entry name" value="Helicase_C"/>
    <property type="match status" value="1"/>
</dbReference>
<dbReference type="Pfam" id="PF05203">
    <property type="entry name" value="Hom_end_hint"/>
    <property type="match status" value="1"/>
</dbReference>
<feature type="domain" description="Helicase C-terminal" evidence="4">
    <location>
        <begin position="578"/>
        <end position="738"/>
    </location>
</feature>
<dbReference type="GO" id="GO:0005829">
    <property type="term" value="C:cytosol"/>
    <property type="evidence" value="ECO:0007669"/>
    <property type="project" value="TreeGrafter"/>
</dbReference>
<dbReference type="RefSeq" id="WP_154420585.1">
    <property type="nucleotide sequence ID" value="NZ_VUNS01000035.1"/>
</dbReference>
<dbReference type="PROSITE" id="PS51194">
    <property type="entry name" value="HELICASE_CTER"/>
    <property type="match status" value="1"/>
</dbReference>
<keyword evidence="5" id="KW-0378">Hydrolase</keyword>
<dbReference type="EMBL" id="VUNS01000035">
    <property type="protein sequence ID" value="MST99387.1"/>
    <property type="molecule type" value="Genomic_DNA"/>
</dbReference>
<evidence type="ECO:0000256" key="1">
    <source>
        <dbReference type="SAM" id="MobiDB-lite"/>
    </source>
</evidence>
<dbReference type="GO" id="GO:0003677">
    <property type="term" value="F:DNA binding"/>
    <property type="evidence" value="ECO:0007669"/>
    <property type="project" value="InterPro"/>
</dbReference>
<dbReference type="GO" id="GO:0016787">
    <property type="term" value="F:hydrolase activity"/>
    <property type="evidence" value="ECO:0007669"/>
    <property type="project" value="InterPro"/>
</dbReference>
<dbReference type="InterPro" id="IPR004860">
    <property type="entry name" value="LAGLIDADG_dom"/>
</dbReference>
<dbReference type="InterPro" id="IPR014001">
    <property type="entry name" value="Helicase_ATP-bd"/>
</dbReference>
<dbReference type="AlphaFoldDB" id="A0A844G6C7"/>
<dbReference type="SUPFAM" id="SSF51294">
    <property type="entry name" value="Hedgehog/intein (Hint) domain"/>
    <property type="match status" value="1"/>
</dbReference>
<dbReference type="SUPFAM" id="SSF55608">
    <property type="entry name" value="Homing endonucleases"/>
    <property type="match status" value="1"/>
</dbReference>
<dbReference type="InterPro" id="IPR027417">
    <property type="entry name" value="P-loop_NTPase"/>
</dbReference>
<accession>A0A844G6C7</accession>
<feature type="region of interest" description="Disordered" evidence="1">
    <location>
        <begin position="898"/>
        <end position="929"/>
    </location>
</feature>
<dbReference type="InterPro" id="IPR007868">
    <property type="entry name" value="Hom_end_hint"/>
</dbReference>
<dbReference type="GO" id="GO:0004519">
    <property type="term" value="F:endonuclease activity"/>
    <property type="evidence" value="ECO:0007669"/>
    <property type="project" value="InterPro"/>
</dbReference>
<keyword evidence="6" id="KW-1185">Reference proteome</keyword>